<accession>A0A843SLR0</accession>
<organism evidence="1 2">
    <name type="scientific">Rugamonas rivuli</name>
    <dbReference type="NCBI Taxonomy" id="2743358"/>
    <lineage>
        <taxon>Bacteria</taxon>
        <taxon>Pseudomonadati</taxon>
        <taxon>Pseudomonadota</taxon>
        <taxon>Betaproteobacteria</taxon>
        <taxon>Burkholderiales</taxon>
        <taxon>Oxalobacteraceae</taxon>
        <taxon>Telluria group</taxon>
        <taxon>Rugamonas</taxon>
    </lineage>
</organism>
<keyword evidence="2" id="KW-1185">Reference proteome</keyword>
<dbReference type="Proteomes" id="UP000444318">
    <property type="component" value="Unassembled WGS sequence"/>
</dbReference>
<protein>
    <submittedName>
        <fullName evidence="1">Uncharacterized protein</fullName>
    </submittedName>
</protein>
<dbReference type="EMBL" id="WHUF01000007">
    <property type="protein sequence ID" value="MQA22844.1"/>
    <property type="molecule type" value="Genomic_DNA"/>
</dbReference>
<dbReference type="AlphaFoldDB" id="A0A843SLR0"/>
<proteinExistence type="predicted"/>
<dbReference type="RefSeq" id="WP_152808303.1">
    <property type="nucleotide sequence ID" value="NZ_WHUF01000007.1"/>
</dbReference>
<name>A0A843SLR0_9BURK</name>
<reference evidence="1 2" key="1">
    <citation type="submission" date="2019-10" db="EMBL/GenBank/DDBJ databases">
        <title>Two novel species isolated from a subtropical stream in China.</title>
        <authorList>
            <person name="Lu H."/>
        </authorList>
    </citation>
    <scope>NUCLEOTIDE SEQUENCE [LARGE SCALE GENOMIC DNA]</scope>
    <source>
        <strain evidence="1 2">FT103W</strain>
    </source>
</reference>
<evidence type="ECO:0000313" key="1">
    <source>
        <dbReference type="EMBL" id="MQA22844.1"/>
    </source>
</evidence>
<evidence type="ECO:0000313" key="2">
    <source>
        <dbReference type="Proteomes" id="UP000444318"/>
    </source>
</evidence>
<gene>
    <name evidence="1" type="ORF">GEV01_25320</name>
</gene>
<sequence length="477" mass="53504">MTIFASSPVQDVTFGQALNISLNNYYDLLKEQVGSLKSEERLQLKLVADTIDLSEEKKASQGGYEWFSYYNLLNRSDKGIQPVPVAGEIQVSLAQLSSVYGSFLRKLRSYAVMKVLSDQEQNRVKEIDLQIDTIKDDALNLYLLDREKWARVAPAMGYSVGDNDAYVQWSGQYGHIRMIEKKNSEIRNLQFEQQTILAKQYPDADDQDIVAADTDYHNPLMRLRYPVWPDYKYKNGDEFSPSYLAMLPLGSTALFDDRYVATFDKTLTTIKGAGSGNFIGEFSKTTSESSSITTDWSGSGSGGYAFIRVSASVSDHTKIQSDFSKATTIKLGADSATRINIAFPSWFNPTLFEHRHVKENPHEFEEFFGKQGSLLFYPTALIVIRGFSVEFSSSQDWSYDYEHRFSASGGGGFSAFGIPFGASADYSSSVKEHQVDQSKTSLKFKDDKDTIRFVGYAVKKNTVFEKAVSVKLAKLFG</sequence>
<comment type="caution">
    <text evidence="1">The sequence shown here is derived from an EMBL/GenBank/DDBJ whole genome shotgun (WGS) entry which is preliminary data.</text>
</comment>